<feature type="compositionally biased region" description="Polar residues" evidence="2">
    <location>
        <begin position="1"/>
        <end position="18"/>
    </location>
</feature>
<sequence>MIQEMDTISQGTESVTLTEEQDGKVKEDSESDKDLYLFSLNESLQIHKEMVERVQGEKDDVEEECERVMAEEQAEMAKAKQVVLVKQQQHIEERMRLETIYNQLKNELELKECEFRRMEGKFQSHLKSAKATEDDLMMVQNKFNSLLNEISDFCGVLEYDNDDIVSWSLSDDLETVNWWIEAWMIQVMIEDILDTPIQPGVEINNAFGKMYEWVKKRNVSWATRIRQQMTTFMTRQPNEVEVERAKDDIVNKIIERLNSVVMNGVDKEKVKDIVERAVQLNLALKSQDAMIDKVTIEEGNVFDANMMISVSGEEGSVSLVISPPFMKQQAVQSSTPEKKTSWWNRKKQQPVSPLTLEEQRILRKVKSRAHFLDRGLSCCCFQVGFDGLVGFIPVIGDFIGVLLAIQLVYIAMSLELPNELVSKMMFNIAFDFVIRLD</sequence>
<proteinExistence type="predicted"/>
<keyword evidence="4" id="KW-1185">Reference proteome</keyword>
<dbReference type="EMBL" id="JAANQT010000271">
    <property type="protein sequence ID" value="KAG1312533.1"/>
    <property type="molecule type" value="Genomic_DNA"/>
</dbReference>
<evidence type="ECO:0000256" key="2">
    <source>
        <dbReference type="SAM" id="MobiDB-lite"/>
    </source>
</evidence>
<reference evidence="3" key="1">
    <citation type="journal article" date="2020" name="Microb. Genom.">
        <title>Genetic diversity of clinical and environmental Mucorales isolates obtained from an investigation of mucormycosis cases among solid organ transplant recipients.</title>
        <authorList>
            <person name="Nguyen M.H."/>
            <person name="Kaul D."/>
            <person name="Muto C."/>
            <person name="Cheng S.J."/>
            <person name="Richter R.A."/>
            <person name="Bruno V.M."/>
            <person name="Liu G."/>
            <person name="Beyhan S."/>
            <person name="Sundermann A.J."/>
            <person name="Mounaud S."/>
            <person name="Pasculle A.W."/>
            <person name="Nierman W.C."/>
            <person name="Driscoll E."/>
            <person name="Cumbie R."/>
            <person name="Clancy C.J."/>
            <person name="Dupont C.L."/>
        </authorList>
    </citation>
    <scope>NUCLEOTIDE SEQUENCE</scope>
    <source>
        <strain evidence="3">GL11</strain>
    </source>
</reference>
<comment type="caution">
    <text evidence="3">The sequence shown here is derived from an EMBL/GenBank/DDBJ whole genome shotgun (WGS) entry which is preliminary data.</text>
</comment>
<dbReference type="OrthoDB" id="2439595at2759"/>
<dbReference type="Pfam" id="PF13430">
    <property type="entry name" value="DUF4112"/>
    <property type="match status" value="1"/>
</dbReference>
<evidence type="ECO:0000313" key="3">
    <source>
        <dbReference type="EMBL" id="KAG1312533.1"/>
    </source>
</evidence>
<name>A0A9P6XF86_RHIOR</name>
<feature type="region of interest" description="Disordered" evidence="2">
    <location>
        <begin position="1"/>
        <end position="31"/>
    </location>
</feature>
<protein>
    <submittedName>
        <fullName evidence="3">Uncharacterized protein</fullName>
    </submittedName>
</protein>
<feature type="compositionally biased region" description="Basic and acidic residues" evidence="2">
    <location>
        <begin position="21"/>
        <end position="31"/>
    </location>
</feature>
<organism evidence="3 4">
    <name type="scientific">Rhizopus oryzae</name>
    <name type="common">Mucormycosis agent</name>
    <name type="synonym">Rhizopus arrhizus var. delemar</name>
    <dbReference type="NCBI Taxonomy" id="64495"/>
    <lineage>
        <taxon>Eukaryota</taxon>
        <taxon>Fungi</taxon>
        <taxon>Fungi incertae sedis</taxon>
        <taxon>Mucoromycota</taxon>
        <taxon>Mucoromycotina</taxon>
        <taxon>Mucoromycetes</taxon>
        <taxon>Mucorales</taxon>
        <taxon>Mucorineae</taxon>
        <taxon>Rhizopodaceae</taxon>
        <taxon>Rhizopus</taxon>
    </lineage>
</organism>
<dbReference type="Proteomes" id="UP000716291">
    <property type="component" value="Unassembled WGS sequence"/>
</dbReference>
<accession>A0A9P6XF86</accession>
<feature type="coiled-coil region" evidence="1">
    <location>
        <begin position="44"/>
        <end position="149"/>
    </location>
</feature>
<evidence type="ECO:0000313" key="4">
    <source>
        <dbReference type="Proteomes" id="UP000716291"/>
    </source>
</evidence>
<evidence type="ECO:0000256" key="1">
    <source>
        <dbReference type="SAM" id="Coils"/>
    </source>
</evidence>
<keyword evidence="1" id="KW-0175">Coiled coil</keyword>
<dbReference type="AlphaFoldDB" id="A0A9P6XF86"/>
<gene>
    <name evidence="3" type="ORF">G6F64_002956</name>
</gene>
<dbReference type="PANTHER" id="PTHR35519:SF2">
    <property type="entry name" value="PH DOMAIN PROTEIN"/>
    <property type="match status" value="1"/>
</dbReference>
<dbReference type="PANTHER" id="PTHR35519">
    <property type="entry name" value="MEMBRANE PROTEINS"/>
    <property type="match status" value="1"/>
</dbReference>
<dbReference type="InterPro" id="IPR025187">
    <property type="entry name" value="DUF4112"/>
</dbReference>